<reference evidence="2 3" key="1">
    <citation type="submission" date="2021-03" db="EMBL/GenBank/DDBJ databases">
        <title>Complete genome sequence of Streptomyces cyanogenus S136, producer of anticancer angucycline landomycin A.</title>
        <authorList>
            <person name="Hrab P."/>
            <person name="Ruckert C."/>
            <person name="Busche T."/>
            <person name="Ostash I."/>
            <person name="Kalinowski J."/>
            <person name="Fedorenko V."/>
            <person name="Yushchuk O."/>
            <person name="Ostash B."/>
        </authorList>
    </citation>
    <scope>NUCLEOTIDE SEQUENCE [LARGE SCALE GENOMIC DNA]</scope>
    <source>
        <strain evidence="2 3">S136</strain>
    </source>
</reference>
<proteinExistence type="predicted"/>
<gene>
    <name evidence="1" type="ORF">S1361_00285</name>
    <name evidence="2" type="ORF">S1361_38215</name>
</gene>
<organism evidence="2 3">
    <name type="scientific">Streptomyces cyanogenus</name>
    <dbReference type="NCBI Taxonomy" id="80860"/>
    <lineage>
        <taxon>Bacteria</taxon>
        <taxon>Bacillati</taxon>
        <taxon>Actinomycetota</taxon>
        <taxon>Actinomycetes</taxon>
        <taxon>Kitasatosporales</taxon>
        <taxon>Streptomycetaceae</taxon>
        <taxon>Streptomyces</taxon>
    </lineage>
</organism>
<dbReference type="Proteomes" id="UP000663908">
    <property type="component" value="Chromosome"/>
</dbReference>
<accession>A0ABX7U5F1</accession>
<evidence type="ECO:0000313" key="3">
    <source>
        <dbReference type="Proteomes" id="UP000663908"/>
    </source>
</evidence>
<name>A0ABX7U5F1_STRCY</name>
<protein>
    <submittedName>
        <fullName evidence="2">Uncharacterized protein</fullName>
    </submittedName>
</protein>
<sequence>MRLVGVAARRIWTVELRSRAGRPDLVCAHCTAPASRFEAASARSAALAHLARHARADVLPEHLRTCQCGMRECRWHPRHRGCAGPVLLVLTCDPSGRTWRLADTCAACAAVTHHSAVVPETRFGRPQACAPSAPTPGALLGGSEERTRVRETLTYLATALPRFTSPAARLLAVQCALRADSRGYVRLPAGLLRSMRLCGRREVWEELAHGLWLRPPDLRATPVSVRLLDATVREQVPGRPARCRAAHWALHPAPPSLPVAAPAALHLSALVLAVHTSKGTAHTDMAALTRLGGHTPQQTAELLDRLVALHALTAWHHDRASNEVFWRLPSHDHRTGGMAGLTASSGARQTYVS</sequence>
<dbReference type="EMBL" id="CP071839">
    <property type="protein sequence ID" value="QTD95756.1"/>
    <property type="molecule type" value="Genomic_DNA"/>
</dbReference>
<evidence type="ECO:0000313" key="1">
    <source>
        <dbReference type="EMBL" id="QTD95756.1"/>
    </source>
</evidence>
<evidence type="ECO:0000313" key="2">
    <source>
        <dbReference type="EMBL" id="QTE03234.1"/>
    </source>
</evidence>
<dbReference type="EMBL" id="CP071839">
    <property type="protein sequence ID" value="QTE03234.1"/>
    <property type="molecule type" value="Genomic_DNA"/>
</dbReference>
<keyword evidence="3" id="KW-1185">Reference proteome</keyword>